<protein>
    <recommendedName>
        <fullName evidence="1">NrS-1 polymerase-like helicase domain-containing protein</fullName>
    </recommendedName>
</protein>
<keyword evidence="3" id="KW-1185">Reference proteome</keyword>
<evidence type="ECO:0000259" key="1">
    <source>
        <dbReference type="Pfam" id="PF19263"/>
    </source>
</evidence>
<dbReference type="Pfam" id="PF19263">
    <property type="entry name" value="DUF5906"/>
    <property type="match status" value="1"/>
</dbReference>
<dbReference type="AlphaFoldDB" id="A0A1M7IZW1"/>
<evidence type="ECO:0000313" key="3">
    <source>
        <dbReference type="Proteomes" id="UP000183974"/>
    </source>
</evidence>
<dbReference type="InterPro" id="IPR045455">
    <property type="entry name" value="NrS-1_pol-like_helicase"/>
</dbReference>
<sequence>MTEQLKLIKNETATQKVGGDDRQTTDEDREAAVSALSTAISSWYVRKDSKYFAVDRLNVKLSKDDVQHACLIRIKEEYGKMYCEPAILKDVFRRTFEAKHFDREQAIPVWSGGMVCRPRHDDRYVWRNGTVEVNTWKKPAYRDEKDVKADFGLAGHFLDVFFTRDEERKKFLDWLSWSLQNEDDKPAWAPLLYSETKGSGKSTLCKLVARLFGEENTLVQNSVEKLTGRFNMPVLTSKLVISEEVNLKGGSSQGNALKTYITETATVSERKGVDAEKVKQFCCFLFTTNHLPLWIEAADRRYYLIEVDHDGHASGQNALEFSGIVGGLHEFMQDDRKIAALYRALMERKQSPGFNARTLNVVDDATPLMRRVHGASEATRKTLLRECLAERGIHALPEQDIVKIVKGDLDGNISSTKHLMSELGWWKDKVKWGGCDYVRAIWVEKGYCADRGKLKGPDGFEENLAEHFGMATDVRLAFD</sequence>
<proteinExistence type="predicted"/>
<dbReference type="Proteomes" id="UP000183974">
    <property type="component" value="Unassembled WGS sequence"/>
</dbReference>
<evidence type="ECO:0000313" key="2">
    <source>
        <dbReference type="EMBL" id="SHM46286.1"/>
    </source>
</evidence>
<organism evidence="2 3">
    <name type="scientific">Roseovarius pacificus</name>
    <dbReference type="NCBI Taxonomy" id="337701"/>
    <lineage>
        <taxon>Bacteria</taxon>
        <taxon>Pseudomonadati</taxon>
        <taxon>Pseudomonadota</taxon>
        <taxon>Alphaproteobacteria</taxon>
        <taxon>Rhodobacterales</taxon>
        <taxon>Roseobacteraceae</taxon>
        <taxon>Roseovarius</taxon>
    </lineage>
</organism>
<dbReference type="STRING" id="337701.SAMN05444398_11758"/>
<dbReference type="Gene3D" id="3.40.50.300">
    <property type="entry name" value="P-loop containing nucleotide triphosphate hydrolases"/>
    <property type="match status" value="1"/>
</dbReference>
<dbReference type="RefSeq" id="WP_073037273.1">
    <property type="nucleotide sequence ID" value="NZ_BMLR01000017.1"/>
</dbReference>
<dbReference type="EMBL" id="FRBR01000017">
    <property type="protein sequence ID" value="SHM46286.1"/>
    <property type="molecule type" value="Genomic_DNA"/>
</dbReference>
<dbReference type="SUPFAM" id="SSF52540">
    <property type="entry name" value="P-loop containing nucleoside triphosphate hydrolases"/>
    <property type="match status" value="1"/>
</dbReference>
<feature type="domain" description="NrS-1 polymerase-like helicase" evidence="1">
    <location>
        <begin position="192"/>
        <end position="301"/>
    </location>
</feature>
<gene>
    <name evidence="2" type="ORF">SAMN05444398_11758</name>
</gene>
<dbReference type="InterPro" id="IPR027417">
    <property type="entry name" value="P-loop_NTPase"/>
</dbReference>
<name>A0A1M7IZW1_9RHOB</name>
<accession>A0A1M7IZW1</accession>
<reference evidence="2 3" key="1">
    <citation type="submission" date="2016-11" db="EMBL/GenBank/DDBJ databases">
        <authorList>
            <person name="Jaros S."/>
            <person name="Januszkiewicz K."/>
            <person name="Wedrychowicz H."/>
        </authorList>
    </citation>
    <scope>NUCLEOTIDE SEQUENCE [LARGE SCALE GENOMIC DNA]</scope>
    <source>
        <strain evidence="2 3">DSM 29589</strain>
    </source>
</reference>